<feature type="region of interest" description="Disordered" evidence="2">
    <location>
        <begin position="865"/>
        <end position="890"/>
    </location>
</feature>
<dbReference type="InterPro" id="IPR059177">
    <property type="entry name" value="GH29D-like_dom"/>
</dbReference>
<dbReference type="RefSeq" id="XP_005842494.1">
    <property type="nucleotide sequence ID" value="XM_005842437.1"/>
</dbReference>
<dbReference type="GO" id="GO:0005085">
    <property type="term" value="F:guanyl-nucleotide exchange factor activity"/>
    <property type="evidence" value="ECO:0007669"/>
    <property type="project" value="TreeGrafter"/>
</dbReference>
<dbReference type="PANTHER" id="PTHR45982:SF1">
    <property type="entry name" value="REGULATOR OF CHROMOSOME CONDENSATION"/>
    <property type="match status" value="1"/>
</dbReference>
<organism evidence="4">
    <name type="scientific">Guillardia theta (strain CCMP2712)</name>
    <name type="common">Cryptophyte</name>
    <dbReference type="NCBI Taxonomy" id="905079"/>
    <lineage>
        <taxon>Eukaryota</taxon>
        <taxon>Cryptophyceae</taxon>
        <taxon>Pyrenomonadales</taxon>
        <taxon>Geminigeraceae</taxon>
        <taxon>Guillardia</taxon>
    </lineage>
</organism>
<dbReference type="KEGG" id="gtt:GUITHDRAFT_99290"/>
<dbReference type="EnsemblProtists" id="EKX55514">
    <property type="protein sequence ID" value="EKX55514"/>
    <property type="gene ID" value="GUITHDRAFT_99290"/>
</dbReference>
<protein>
    <recommendedName>
        <fullName evidence="3">GH29D-like beta-sandwich domain-containing protein</fullName>
    </recommendedName>
</protein>
<dbReference type="InterPro" id="IPR051553">
    <property type="entry name" value="Ran_GTPase-activating"/>
</dbReference>
<feature type="repeat" description="RCC1" evidence="1">
    <location>
        <begin position="929"/>
        <end position="980"/>
    </location>
</feature>
<dbReference type="GeneID" id="17312135"/>
<dbReference type="PROSITE" id="PS00626">
    <property type="entry name" value="RCC1_2"/>
    <property type="match status" value="2"/>
</dbReference>
<reference evidence="5" key="3">
    <citation type="submission" date="2015-06" db="UniProtKB">
        <authorList>
            <consortium name="EnsemblProtists"/>
        </authorList>
    </citation>
    <scope>IDENTIFICATION</scope>
</reference>
<dbReference type="STRING" id="905079.L1K4I2"/>
<dbReference type="Pfam" id="PF00415">
    <property type="entry name" value="RCC1"/>
    <property type="match status" value="5"/>
</dbReference>
<evidence type="ECO:0000313" key="4">
    <source>
        <dbReference type="EMBL" id="EKX55514.1"/>
    </source>
</evidence>
<evidence type="ECO:0000259" key="3">
    <source>
        <dbReference type="Pfam" id="PF13290"/>
    </source>
</evidence>
<dbReference type="Proteomes" id="UP000011087">
    <property type="component" value="Unassembled WGS sequence"/>
</dbReference>
<feature type="repeat" description="RCC1" evidence="1">
    <location>
        <begin position="708"/>
        <end position="759"/>
    </location>
</feature>
<evidence type="ECO:0000256" key="1">
    <source>
        <dbReference type="PROSITE-ProRule" id="PRU00235"/>
    </source>
</evidence>
<dbReference type="PaxDb" id="55529-EKX55514"/>
<feature type="repeat" description="RCC1" evidence="1">
    <location>
        <begin position="760"/>
        <end position="808"/>
    </location>
</feature>
<dbReference type="AlphaFoldDB" id="L1K4I2"/>
<feature type="domain" description="GH29D-like beta-sandwich" evidence="3">
    <location>
        <begin position="647"/>
        <end position="701"/>
    </location>
</feature>
<feature type="domain" description="GH29D-like beta-sandwich" evidence="3">
    <location>
        <begin position="529"/>
        <end position="577"/>
    </location>
</feature>
<feature type="domain" description="GH29D-like beta-sandwich" evidence="3">
    <location>
        <begin position="303"/>
        <end position="368"/>
    </location>
</feature>
<feature type="repeat" description="RCC1" evidence="1">
    <location>
        <begin position="981"/>
        <end position="1032"/>
    </location>
</feature>
<dbReference type="PRINTS" id="PR00633">
    <property type="entry name" value="RCCNDNSATION"/>
</dbReference>
<reference evidence="4 6" key="1">
    <citation type="journal article" date="2012" name="Nature">
        <title>Algal genomes reveal evolutionary mosaicism and the fate of nucleomorphs.</title>
        <authorList>
            <consortium name="DOE Joint Genome Institute"/>
            <person name="Curtis B.A."/>
            <person name="Tanifuji G."/>
            <person name="Burki F."/>
            <person name="Gruber A."/>
            <person name="Irimia M."/>
            <person name="Maruyama S."/>
            <person name="Arias M.C."/>
            <person name="Ball S.G."/>
            <person name="Gile G.H."/>
            <person name="Hirakawa Y."/>
            <person name="Hopkins J.F."/>
            <person name="Kuo A."/>
            <person name="Rensing S.A."/>
            <person name="Schmutz J."/>
            <person name="Symeonidi A."/>
            <person name="Elias M."/>
            <person name="Eveleigh R.J."/>
            <person name="Herman E.K."/>
            <person name="Klute M.J."/>
            <person name="Nakayama T."/>
            <person name="Obornik M."/>
            <person name="Reyes-Prieto A."/>
            <person name="Armbrust E.V."/>
            <person name="Aves S.J."/>
            <person name="Beiko R.G."/>
            <person name="Coutinho P."/>
            <person name="Dacks J.B."/>
            <person name="Durnford D.G."/>
            <person name="Fast N.M."/>
            <person name="Green B.R."/>
            <person name="Grisdale C.J."/>
            <person name="Hempel F."/>
            <person name="Henrissat B."/>
            <person name="Hoppner M.P."/>
            <person name="Ishida K."/>
            <person name="Kim E."/>
            <person name="Koreny L."/>
            <person name="Kroth P.G."/>
            <person name="Liu Y."/>
            <person name="Malik S.B."/>
            <person name="Maier U.G."/>
            <person name="McRose D."/>
            <person name="Mock T."/>
            <person name="Neilson J.A."/>
            <person name="Onodera N.T."/>
            <person name="Poole A.M."/>
            <person name="Pritham E.J."/>
            <person name="Richards T.A."/>
            <person name="Rocap G."/>
            <person name="Roy S.W."/>
            <person name="Sarai C."/>
            <person name="Schaack S."/>
            <person name="Shirato S."/>
            <person name="Slamovits C.H."/>
            <person name="Spencer D.F."/>
            <person name="Suzuki S."/>
            <person name="Worden A.Z."/>
            <person name="Zauner S."/>
            <person name="Barry K."/>
            <person name="Bell C."/>
            <person name="Bharti A.K."/>
            <person name="Crow J.A."/>
            <person name="Grimwood J."/>
            <person name="Kramer R."/>
            <person name="Lindquist E."/>
            <person name="Lucas S."/>
            <person name="Salamov A."/>
            <person name="McFadden G.I."/>
            <person name="Lane C.E."/>
            <person name="Keeling P.J."/>
            <person name="Gray M.W."/>
            <person name="Grigoriev I.V."/>
            <person name="Archibald J.M."/>
        </authorList>
    </citation>
    <scope>NUCLEOTIDE SEQUENCE</scope>
    <source>
        <strain evidence="4 6">CCMP2712</strain>
    </source>
</reference>
<evidence type="ECO:0000313" key="6">
    <source>
        <dbReference type="Proteomes" id="UP000011087"/>
    </source>
</evidence>
<accession>L1K4I2</accession>
<sequence>MHAGQGAREAIGIHQLRGLTLLAHPIPSPHPFNETAASDRRKFLSAMRELDAEEVVFSSPLRVLTEMKVCELDDVSLDNITALAQDPRRLQTTADNAALVVLVVALGRTQEQRLQVQDREGRWVFARELVDSVYLMSSHKKFRVCLVMLSVFLQDSKALLCWTPATLAVEEGRREGSAMVMVWAACPVHEGWMDEKGSVVTQVVCESLCANAEIQSIEGSMQEVKEKLDWYRKSKGSASSSYSRDSRMWSMAQVGVLLRSENEREHRLEFDRVCQPSFSPRVLEDGTLAPRVPWQTFSEHELEVKVSIACPTPGAKIFFSSDGSIPSPDSPTSSLYTKPVLLQHRDDSARDFMLQAVAVEEGRRPSRVGKSPVYRILGETKSVTFEETREEDSVFLSMTCCTQNAIIYFDEDGKVPCKNSSVYSRPIREINTIAIAPNCVPSTISTYRLLEQLQVPRVRLEGETMPPSSLDPELVGQQVFLDMARVSIEGEEEKMGLVCMAMAYKMADSLLATCDFIVQNRLSSPELLPSSGTFRERTELAMTSEHKDASIFFTLDDSDPSPSSSSSHLFQRPIRLDRRDQDLFTGTGLLQGISLLPWQPLELRFTARAMAKGFIDSPASHARLVLLQVVETPRVSPSPGVFLELVEILFTSSTPGAILHYTRDGQEPSKDSQVCVGPIVLRDAGWTEFRVRAVREGMWESEELCVKFGVMAWGSGSGGRLGGGDEEDHELPSRVLGLEDINVARVFAGRSHNLLLTSSSKVLSMGVGLGGRLGRKETSSLLPKEIPAMIEIVQAAAGERHSLLLSSSGIVFSFGDGLQGQLGQGDIVNLVEPKAVEEDLVDVVFVAAGGYHSLAIERNGHATSWGRGGEGQLGSGTRYSTSRPSPMFASNEGGARQGLYGCKLKMIAAGDWHTAAAGREHSLLLDDKGKVWVCGSNERGQLGTGLDGGSSIPCILEPLRSSNIASIFAGPATSAAVDEQGAVFAWGSNSSGMLGLGDSEDRRTPCAITSLGGLQVVDLAVGAQHMLALTRWK</sequence>
<feature type="repeat" description="RCC1" evidence="1">
    <location>
        <begin position="860"/>
        <end position="920"/>
    </location>
</feature>
<proteinExistence type="predicted"/>
<dbReference type="EMBL" id="JH992965">
    <property type="protein sequence ID" value="EKX55514.1"/>
    <property type="molecule type" value="Genomic_DNA"/>
</dbReference>
<name>L1K4I2_GUITC</name>
<feature type="compositionally biased region" description="Polar residues" evidence="2">
    <location>
        <begin position="875"/>
        <end position="884"/>
    </location>
</feature>
<dbReference type="Gene3D" id="2.130.10.30">
    <property type="entry name" value="Regulator of chromosome condensation 1/beta-lactamase-inhibitor protein II"/>
    <property type="match status" value="2"/>
</dbReference>
<feature type="repeat" description="RCC1" evidence="1">
    <location>
        <begin position="809"/>
        <end position="859"/>
    </location>
</feature>
<reference evidence="6" key="2">
    <citation type="submission" date="2012-11" db="EMBL/GenBank/DDBJ databases">
        <authorList>
            <person name="Kuo A."/>
            <person name="Curtis B.A."/>
            <person name="Tanifuji G."/>
            <person name="Burki F."/>
            <person name="Gruber A."/>
            <person name="Irimia M."/>
            <person name="Maruyama S."/>
            <person name="Arias M.C."/>
            <person name="Ball S.G."/>
            <person name="Gile G.H."/>
            <person name="Hirakawa Y."/>
            <person name="Hopkins J.F."/>
            <person name="Rensing S.A."/>
            <person name="Schmutz J."/>
            <person name="Symeonidi A."/>
            <person name="Elias M."/>
            <person name="Eveleigh R.J."/>
            <person name="Herman E.K."/>
            <person name="Klute M.J."/>
            <person name="Nakayama T."/>
            <person name="Obornik M."/>
            <person name="Reyes-Prieto A."/>
            <person name="Armbrust E.V."/>
            <person name="Aves S.J."/>
            <person name="Beiko R.G."/>
            <person name="Coutinho P."/>
            <person name="Dacks J.B."/>
            <person name="Durnford D.G."/>
            <person name="Fast N.M."/>
            <person name="Green B.R."/>
            <person name="Grisdale C."/>
            <person name="Hempe F."/>
            <person name="Henrissat B."/>
            <person name="Hoppner M.P."/>
            <person name="Ishida K.-I."/>
            <person name="Kim E."/>
            <person name="Koreny L."/>
            <person name="Kroth P.G."/>
            <person name="Liu Y."/>
            <person name="Malik S.-B."/>
            <person name="Maier U.G."/>
            <person name="McRose D."/>
            <person name="Mock T."/>
            <person name="Neilson J.A."/>
            <person name="Onodera N.T."/>
            <person name="Poole A.M."/>
            <person name="Pritham E.J."/>
            <person name="Richards T.A."/>
            <person name="Rocap G."/>
            <person name="Roy S.W."/>
            <person name="Sarai C."/>
            <person name="Schaack S."/>
            <person name="Shirato S."/>
            <person name="Slamovits C.H."/>
            <person name="Spencer D.F."/>
            <person name="Suzuki S."/>
            <person name="Worden A.Z."/>
            <person name="Zauner S."/>
            <person name="Barry K."/>
            <person name="Bell C."/>
            <person name="Bharti A.K."/>
            <person name="Crow J.A."/>
            <person name="Grimwood J."/>
            <person name="Kramer R."/>
            <person name="Lindquist E."/>
            <person name="Lucas S."/>
            <person name="Salamov A."/>
            <person name="McFadden G.I."/>
            <person name="Lane C.E."/>
            <person name="Keeling P.J."/>
            <person name="Gray M.W."/>
            <person name="Grigoriev I.V."/>
            <person name="Archibald J.M."/>
        </authorList>
    </citation>
    <scope>NUCLEOTIDE SEQUENCE</scope>
    <source>
        <strain evidence="6">CCMP2712</strain>
    </source>
</reference>
<dbReference type="HOGENOM" id="CLU_293969_0_0_1"/>
<gene>
    <name evidence="4" type="ORF">GUITHDRAFT_99290</name>
</gene>
<dbReference type="SUPFAM" id="SSF50985">
    <property type="entry name" value="RCC1/BLIP-II"/>
    <property type="match status" value="2"/>
</dbReference>
<evidence type="ECO:0000313" key="5">
    <source>
        <dbReference type="EnsemblProtists" id="EKX55514"/>
    </source>
</evidence>
<dbReference type="InterPro" id="IPR000408">
    <property type="entry name" value="Reg_chr_condens"/>
</dbReference>
<evidence type="ECO:0000256" key="2">
    <source>
        <dbReference type="SAM" id="MobiDB-lite"/>
    </source>
</evidence>
<dbReference type="GO" id="GO:0005737">
    <property type="term" value="C:cytoplasm"/>
    <property type="evidence" value="ECO:0007669"/>
    <property type="project" value="TreeGrafter"/>
</dbReference>
<dbReference type="PROSITE" id="PS50012">
    <property type="entry name" value="RCC1_3"/>
    <property type="match status" value="6"/>
</dbReference>
<keyword evidence="6" id="KW-1185">Reference proteome</keyword>
<dbReference type="PANTHER" id="PTHR45982">
    <property type="entry name" value="REGULATOR OF CHROMOSOME CONDENSATION"/>
    <property type="match status" value="1"/>
</dbReference>
<dbReference type="OrthoDB" id="61110at2759"/>
<dbReference type="Pfam" id="PF13290">
    <property type="entry name" value="CHB_HEX_C_1"/>
    <property type="match status" value="3"/>
</dbReference>
<dbReference type="eggNOG" id="KOG0941">
    <property type="taxonomic scope" value="Eukaryota"/>
</dbReference>
<dbReference type="InterPro" id="IPR009091">
    <property type="entry name" value="RCC1/BLIP-II"/>
</dbReference>